<dbReference type="PROSITE" id="PS50222">
    <property type="entry name" value="EF_HAND_2"/>
    <property type="match status" value="1"/>
</dbReference>
<name>R0HKF3_9BRAS</name>
<reference evidence="6" key="1">
    <citation type="journal article" date="2013" name="Nat. Genet.">
        <title>The Capsella rubella genome and the genomic consequences of rapid mating system evolution.</title>
        <authorList>
            <person name="Slotte T."/>
            <person name="Hazzouri K.M."/>
            <person name="Agren J.A."/>
            <person name="Koenig D."/>
            <person name="Maumus F."/>
            <person name="Guo Y.L."/>
            <person name="Steige K."/>
            <person name="Platts A.E."/>
            <person name="Escobar J.S."/>
            <person name="Newman L.K."/>
            <person name="Wang W."/>
            <person name="Mandakova T."/>
            <person name="Vello E."/>
            <person name="Smith L.M."/>
            <person name="Henz S.R."/>
            <person name="Steffen J."/>
            <person name="Takuno S."/>
            <person name="Brandvain Y."/>
            <person name="Coop G."/>
            <person name="Andolfatto P."/>
            <person name="Hu T.T."/>
            <person name="Blanchette M."/>
            <person name="Clark R.M."/>
            <person name="Quesneville H."/>
            <person name="Nordborg M."/>
            <person name="Gaut B.S."/>
            <person name="Lysak M.A."/>
            <person name="Jenkins J."/>
            <person name="Grimwood J."/>
            <person name="Chapman J."/>
            <person name="Prochnik S."/>
            <person name="Shu S."/>
            <person name="Rokhsar D."/>
            <person name="Schmutz J."/>
            <person name="Weigel D."/>
            <person name="Wright S.I."/>
        </authorList>
    </citation>
    <scope>NUCLEOTIDE SEQUENCE [LARGE SCALE GENOMIC DNA]</scope>
    <source>
        <strain evidence="6">cv. Monte Gargano</strain>
    </source>
</reference>
<dbReference type="SMART" id="SM00054">
    <property type="entry name" value="EFh"/>
    <property type="match status" value="1"/>
</dbReference>
<gene>
    <name evidence="5" type="ORF">CARUB_v10019053mg</name>
</gene>
<sequence length="71" mass="8352">LRGTLVQYVFDHDGYDFITLVEELKSLMASLRLKKGKPLKCCKEMIMQVDEDGDGRVDYNEFLQMMENWCL</sequence>
<feature type="non-terminal residue" evidence="5">
    <location>
        <position position="1"/>
    </location>
</feature>
<dbReference type="EMBL" id="KB870809">
    <property type="protein sequence ID" value="EOA25700.1"/>
    <property type="molecule type" value="Genomic_DNA"/>
</dbReference>
<dbReference type="Gene3D" id="1.10.238.10">
    <property type="entry name" value="EF-hand"/>
    <property type="match status" value="1"/>
</dbReference>
<dbReference type="STRING" id="81985.R0HKF3"/>
<dbReference type="InterPro" id="IPR002048">
    <property type="entry name" value="EF_hand_dom"/>
</dbReference>
<dbReference type="InterPro" id="IPR018247">
    <property type="entry name" value="EF_Hand_1_Ca_BS"/>
</dbReference>
<keyword evidence="3" id="KW-0106">Calcium</keyword>
<dbReference type="Pfam" id="PF13499">
    <property type="entry name" value="EF-hand_7"/>
    <property type="match status" value="1"/>
</dbReference>
<evidence type="ECO:0000256" key="2">
    <source>
        <dbReference type="ARBA" id="ARBA00022737"/>
    </source>
</evidence>
<evidence type="ECO:0000313" key="6">
    <source>
        <dbReference type="Proteomes" id="UP000029121"/>
    </source>
</evidence>
<dbReference type="PANTHER" id="PTHR10891">
    <property type="entry name" value="EF-HAND CALCIUM-BINDING DOMAIN CONTAINING PROTEIN"/>
    <property type="match status" value="1"/>
</dbReference>
<dbReference type="GO" id="GO:0005509">
    <property type="term" value="F:calcium ion binding"/>
    <property type="evidence" value="ECO:0007669"/>
    <property type="project" value="InterPro"/>
</dbReference>
<dbReference type="InterPro" id="IPR011992">
    <property type="entry name" value="EF-hand-dom_pair"/>
</dbReference>
<dbReference type="Proteomes" id="UP000029121">
    <property type="component" value="Unassembled WGS sequence"/>
</dbReference>
<feature type="domain" description="EF-hand" evidence="4">
    <location>
        <begin position="37"/>
        <end position="71"/>
    </location>
</feature>
<dbReference type="SUPFAM" id="SSF47473">
    <property type="entry name" value="EF-hand"/>
    <property type="match status" value="1"/>
</dbReference>
<dbReference type="eggNOG" id="KOG0027">
    <property type="taxonomic scope" value="Eukaryota"/>
</dbReference>
<dbReference type="AlphaFoldDB" id="R0HKF3"/>
<dbReference type="CDD" id="cd00051">
    <property type="entry name" value="EFh"/>
    <property type="match status" value="1"/>
</dbReference>
<organism evidence="5 6">
    <name type="scientific">Capsella rubella</name>
    <dbReference type="NCBI Taxonomy" id="81985"/>
    <lineage>
        <taxon>Eukaryota</taxon>
        <taxon>Viridiplantae</taxon>
        <taxon>Streptophyta</taxon>
        <taxon>Embryophyta</taxon>
        <taxon>Tracheophyta</taxon>
        <taxon>Spermatophyta</taxon>
        <taxon>Magnoliopsida</taxon>
        <taxon>eudicotyledons</taxon>
        <taxon>Gunneridae</taxon>
        <taxon>Pentapetalae</taxon>
        <taxon>rosids</taxon>
        <taxon>malvids</taxon>
        <taxon>Brassicales</taxon>
        <taxon>Brassicaceae</taxon>
        <taxon>Camelineae</taxon>
        <taxon>Capsella</taxon>
    </lineage>
</organism>
<dbReference type="InterPro" id="IPR039647">
    <property type="entry name" value="EF_hand_pair_protein_CML-like"/>
</dbReference>
<evidence type="ECO:0000313" key="5">
    <source>
        <dbReference type="EMBL" id="EOA25700.1"/>
    </source>
</evidence>
<protein>
    <recommendedName>
        <fullName evidence="4">EF-hand domain-containing protein</fullName>
    </recommendedName>
</protein>
<keyword evidence="6" id="KW-1185">Reference proteome</keyword>
<keyword evidence="1" id="KW-0479">Metal-binding</keyword>
<accession>R0HKF3</accession>
<dbReference type="PROSITE" id="PS00018">
    <property type="entry name" value="EF_HAND_1"/>
    <property type="match status" value="1"/>
</dbReference>
<proteinExistence type="predicted"/>
<evidence type="ECO:0000256" key="1">
    <source>
        <dbReference type="ARBA" id="ARBA00022723"/>
    </source>
</evidence>
<evidence type="ECO:0000256" key="3">
    <source>
        <dbReference type="ARBA" id="ARBA00022837"/>
    </source>
</evidence>
<evidence type="ECO:0000259" key="4">
    <source>
        <dbReference type="PROSITE" id="PS50222"/>
    </source>
</evidence>
<keyword evidence="2" id="KW-0677">Repeat</keyword>